<organism evidence="4 5">
    <name type="scientific">Paracandidimonas soli</name>
    <dbReference type="NCBI Taxonomy" id="1917182"/>
    <lineage>
        <taxon>Bacteria</taxon>
        <taxon>Pseudomonadati</taxon>
        <taxon>Pseudomonadota</taxon>
        <taxon>Betaproteobacteria</taxon>
        <taxon>Burkholderiales</taxon>
        <taxon>Alcaligenaceae</taxon>
        <taxon>Paracandidimonas</taxon>
    </lineage>
</organism>
<evidence type="ECO:0000313" key="4">
    <source>
        <dbReference type="EMBL" id="TCV02596.1"/>
    </source>
</evidence>
<protein>
    <submittedName>
        <fullName evidence="4">D-amino-acid dehydrogenase</fullName>
    </submittedName>
</protein>
<dbReference type="GO" id="GO:0055130">
    <property type="term" value="P:D-alanine catabolic process"/>
    <property type="evidence" value="ECO:0007669"/>
    <property type="project" value="TreeGrafter"/>
</dbReference>
<feature type="domain" description="FAD dependent oxidoreductase" evidence="3">
    <location>
        <begin position="2"/>
        <end position="403"/>
    </location>
</feature>
<dbReference type="RefSeq" id="WP_132472289.1">
    <property type="nucleotide sequence ID" value="NZ_JBHRVM010000001.1"/>
</dbReference>
<dbReference type="Pfam" id="PF01266">
    <property type="entry name" value="DAO"/>
    <property type="match status" value="1"/>
</dbReference>
<evidence type="ECO:0000256" key="1">
    <source>
        <dbReference type="ARBA" id="ARBA00009410"/>
    </source>
</evidence>
<dbReference type="NCBIfam" id="NF001933">
    <property type="entry name" value="PRK00711.1"/>
    <property type="match status" value="1"/>
</dbReference>
<evidence type="ECO:0000256" key="2">
    <source>
        <dbReference type="ARBA" id="ARBA00023002"/>
    </source>
</evidence>
<sequence>MDVIVLGAGIIGVTTAWYLRQNGHNVRVLERREQAGLETSFANAGQVSAHLADPWANPSTLSSVFTWLFRDDTPLVFRPKADIHQWSWLFKFLRECPASRYNRNLVHLANLGVYSRTSLQELRARTGIEYDGRQRGILLFFTEDDKLQGAAAAARRLAASGLRREVLSAEQCLEIEPSLQSIRSELKGGIYSRYDETGDAFKFTQRLAELARDAGVQFDYGCAIKRIDAAGNGIQAIEVQQADGRTERCTADQYVLCLGPASAPMARKIGVNLDIYPVKGYSVTLPVREGALAVGMGLTDAAQKMAFSRLGDRVRATAIAEIAGYERSIDQKRCLQIVANAQRLFPDALDVDQAQYWAGLRPMTPSNLPIIGRNDRYRNLLINAGHGTIGWTQSCGSARAISDIIEGRRPDCDYPFIGAIR</sequence>
<dbReference type="GO" id="GO:0005886">
    <property type="term" value="C:plasma membrane"/>
    <property type="evidence" value="ECO:0007669"/>
    <property type="project" value="TreeGrafter"/>
</dbReference>
<dbReference type="GO" id="GO:0008718">
    <property type="term" value="F:D-amino-acid dehydrogenase activity"/>
    <property type="evidence" value="ECO:0007669"/>
    <property type="project" value="TreeGrafter"/>
</dbReference>
<accession>A0A4R3VBE9</accession>
<dbReference type="GO" id="GO:0005737">
    <property type="term" value="C:cytoplasm"/>
    <property type="evidence" value="ECO:0007669"/>
    <property type="project" value="TreeGrafter"/>
</dbReference>
<dbReference type="OrthoDB" id="18526at2"/>
<dbReference type="AlphaFoldDB" id="A0A4R3VBE9"/>
<dbReference type="SUPFAM" id="SSF51905">
    <property type="entry name" value="FAD/NAD(P)-binding domain"/>
    <property type="match status" value="1"/>
</dbReference>
<dbReference type="InterPro" id="IPR006076">
    <property type="entry name" value="FAD-dep_OxRdtase"/>
</dbReference>
<evidence type="ECO:0000313" key="5">
    <source>
        <dbReference type="Proteomes" id="UP000294692"/>
    </source>
</evidence>
<dbReference type="InterPro" id="IPR036188">
    <property type="entry name" value="FAD/NAD-bd_sf"/>
</dbReference>
<comment type="caution">
    <text evidence="4">The sequence shown here is derived from an EMBL/GenBank/DDBJ whole genome shotgun (WGS) entry which is preliminary data.</text>
</comment>
<dbReference type="Gene3D" id="3.50.50.60">
    <property type="entry name" value="FAD/NAD(P)-binding domain"/>
    <property type="match status" value="2"/>
</dbReference>
<evidence type="ECO:0000259" key="3">
    <source>
        <dbReference type="Pfam" id="PF01266"/>
    </source>
</evidence>
<dbReference type="Proteomes" id="UP000294692">
    <property type="component" value="Unassembled WGS sequence"/>
</dbReference>
<dbReference type="SUPFAM" id="SSF54373">
    <property type="entry name" value="FAD-linked reductases, C-terminal domain"/>
    <property type="match status" value="1"/>
</dbReference>
<comment type="similarity">
    <text evidence="1">Belongs to the DadA oxidoreductase family.</text>
</comment>
<proteinExistence type="inferred from homology"/>
<name>A0A4R3VBE9_9BURK</name>
<gene>
    <name evidence="4" type="ORF">EV686_10150</name>
</gene>
<keyword evidence="5" id="KW-1185">Reference proteome</keyword>
<dbReference type="Gene3D" id="3.30.9.10">
    <property type="entry name" value="D-Amino Acid Oxidase, subunit A, domain 2"/>
    <property type="match status" value="1"/>
</dbReference>
<dbReference type="PANTHER" id="PTHR13847">
    <property type="entry name" value="SARCOSINE DEHYDROGENASE-RELATED"/>
    <property type="match status" value="1"/>
</dbReference>
<dbReference type="PANTHER" id="PTHR13847:SF280">
    <property type="entry name" value="D-AMINO ACID DEHYDROGENASE"/>
    <property type="match status" value="1"/>
</dbReference>
<keyword evidence="2" id="KW-0560">Oxidoreductase</keyword>
<reference evidence="4 5" key="1">
    <citation type="submission" date="2019-03" db="EMBL/GenBank/DDBJ databases">
        <title>Genomic Encyclopedia of Type Strains, Phase IV (KMG-IV): sequencing the most valuable type-strain genomes for metagenomic binning, comparative biology and taxonomic classification.</title>
        <authorList>
            <person name="Goeker M."/>
        </authorList>
    </citation>
    <scope>NUCLEOTIDE SEQUENCE [LARGE SCALE GENOMIC DNA]</scope>
    <source>
        <strain evidence="4 5">DSM 100048</strain>
    </source>
</reference>
<dbReference type="EMBL" id="SMBX01000001">
    <property type="protein sequence ID" value="TCV02596.1"/>
    <property type="molecule type" value="Genomic_DNA"/>
</dbReference>